<name>A0A8T1U364_9STRA</name>
<feature type="non-terminal residue" evidence="1">
    <location>
        <position position="1"/>
    </location>
</feature>
<dbReference type="Proteomes" id="UP000688947">
    <property type="component" value="Unassembled WGS sequence"/>
</dbReference>
<dbReference type="Pfam" id="PF13637">
    <property type="entry name" value="Ank_4"/>
    <property type="match status" value="1"/>
</dbReference>
<comment type="caution">
    <text evidence="1">The sequence shown here is derived from an EMBL/GenBank/DDBJ whole genome shotgun (WGS) entry which is preliminary data.</text>
</comment>
<sequence length="130" mass="15146">GLQYVLSSSYFTGPCLFGRRQSKPQCEGVIYIVLQWMTSELLDGHGPWNVDFEDVLEIAAGQGHIDIVKWLYERGIDWRHLSQETNVRLTWMRYADKNMLYNHCSSEALELAAKHGHLEVVQWIYNTRTD</sequence>
<dbReference type="PANTHER" id="PTHR46586">
    <property type="entry name" value="ANKYRIN REPEAT-CONTAINING PROTEIN"/>
    <property type="match status" value="1"/>
</dbReference>
<evidence type="ECO:0000313" key="2">
    <source>
        <dbReference type="Proteomes" id="UP000688947"/>
    </source>
</evidence>
<dbReference type="OrthoDB" id="63159at2759"/>
<proteinExistence type="predicted"/>
<dbReference type="AlphaFoldDB" id="A0A8T1U364"/>
<evidence type="ECO:0008006" key="3">
    <source>
        <dbReference type="Google" id="ProtNLM"/>
    </source>
</evidence>
<gene>
    <name evidence="1" type="ORF">JG687_00013250</name>
</gene>
<reference evidence="1" key="1">
    <citation type="submission" date="2021-01" db="EMBL/GenBank/DDBJ databases">
        <title>Phytophthora aleatoria, a newly-described species from Pinus radiata is distinct from Phytophthora cactorum isolates based on comparative genomics.</title>
        <authorList>
            <person name="Mcdougal R."/>
            <person name="Panda P."/>
            <person name="Williams N."/>
            <person name="Studholme D.J."/>
        </authorList>
    </citation>
    <scope>NUCLEOTIDE SEQUENCE</scope>
    <source>
        <strain evidence="1">NZFS 3830</strain>
    </source>
</reference>
<protein>
    <recommendedName>
        <fullName evidence="3">Ankyrin repeat-containing domain</fullName>
    </recommendedName>
</protein>
<dbReference type="PANTHER" id="PTHR46586:SF3">
    <property type="entry name" value="ANKYRIN REPEAT-CONTAINING PROTEIN"/>
    <property type="match status" value="1"/>
</dbReference>
<accession>A0A8T1U364</accession>
<evidence type="ECO:0000313" key="1">
    <source>
        <dbReference type="EMBL" id="KAG6952059.1"/>
    </source>
</evidence>
<dbReference type="EMBL" id="JAENGZ010000954">
    <property type="protein sequence ID" value="KAG6952059.1"/>
    <property type="molecule type" value="Genomic_DNA"/>
</dbReference>
<organism evidence="1 2">
    <name type="scientific">Phytophthora cactorum</name>
    <dbReference type="NCBI Taxonomy" id="29920"/>
    <lineage>
        <taxon>Eukaryota</taxon>
        <taxon>Sar</taxon>
        <taxon>Stramenopiles</taxon>
        <taxon>Oomycota</taxon>
        <taxon>Peronosporomycetes</taxon>
        <taxon>Peronosporales</taxon>
        <taxon>Peronosporaceae</taxon>
        <taxon>Phytophthora</taxon>
    </lineage>
</organism>
<dbReference type="InterPro" id="IPR002110">
    <property type="entry name" value="Ankyrin_rpt"/>
</dbReference>
<dbReference type="InterPro" id="IPR052050">
    <property type="entry name" value="SecEffector_AnkRepeat"/>
</dbReference>